<dbReference type="InterPro" id="IPR003838">
    <property type="entry name" value="ABC3_permease_C"/>
</dbReference>
<evidence type="ECO:0000256" key="5">
    <source>
        <dbReference type="ARBA" id="ARBA00023136"/>
    </source>
</evidence>
<evidence type="ECO:0000256" key="2">
    <source>
        <dbReference type="ARBA" id="ARBA00022475"/>
    </source>
</evidence>
<dbReference type="RefSeq" id="WP_344546965.1">
    <property type="nucleotide sequence ID" value="NZ_BAAATD010000012.1"/>
</dbReference>
<sequence>MLRIALLTIRTRWVAFVGSTIALTMGVGLVATMGLALAAALDTTATGGANRYGAAPALIKASDTLRVRVGDKTKGRPLKAPRGLDAATADRVSALGGAVKDRVFYAQVPGAGSDGPVIGRPWSVAPFAPYRLVAGRAPASSGEVVLPAEAPRAGSTVRILTERGPVTYRVVGLSASSGTEPAILFHDAEAARLSPRIDAMVSTAPAAALRGVVGTSAEVLTGGRARSAGLAADEEKRTLNGTRIMLGTSGGICGFVAVFVVASTFALAVAQRRRELALLRALGATPRQVRRMLLAEAFFVGVIAAALGCALGPVCAPLLGDWLVDRKLAPASFSVPLTPWPLAVAFATGLSVSLLGVWFASRRAARIRPSEALREAALETRAMTAGRWVLGIGGTAAGLWIMASAWGEPGSAINRKQYIPLTMVLIAGFAMLAPVIVPPLARLVTVPLRALPGAGSMVVRENALTAARRTASTAAPVLVTVGLTLSLLAINASVEEAKTAELRRHHQADFIVTPSGTPGLNQAVVEGIAVVPGVDAVVRTSTTLYAMEDGNAVVKYPAQGIDIDDLGRVARLPVIEGDPNALRDDSIIVSQEWRRKVGERVDVWRADGSRVSLRVVAVLRTGTGDNSVFVTSRNAVGSGLADSIDVRLHPGTDRAATLAALRIATHGLGARPVATGDWIAAGKSDSGRQGRLGMYVVLGVALLYCAIAIANTLVMATAERMGDQALLRLSGATRRQVFQVVAGESMLVVGIGTLLAVLVSVLSIGVVVKGLDGLTGRIAVAVPWPPVMGVAAACVVIALLASLLPAHTAMRLSAIEALGRRE</sequence>
<keyword evidence="4 7" id="KW-1133">Transmembrane helix</keyword>
<feature type="transmembrane region" description="Helical" evidence="7">
    <location>
        <begin position="340"/>
        <end position="360"/>
    </location>
</feature>
<dbReference type="Proteomes" id="UP001501509">
    <property type="component" value="Unassembled WGS sequence"/>
</dbReference>
<evidence type="ECO:0000256" key="3">
    <source>
        <dbReference type="ARBA" id="ARBA00022692"/>
    </source>
</evidence>
<keyword evidence="2" id="KW-1003">Cell membrane</keyword>
<feature type="transmembrane region" description="Helical" evidence="7">
    <location>
        <begin position="12"/>
        <end position="41"/>
    </location>
</feature>
<dbReference type="EMBL" id="BAAATD010000012">
    <property type="protein sequence ID" value="GAA2625002.1"/>
    <property type="molecule type" value="Genomic_DNA"/>
</dbReference>
<feature type="domain" description="ABC3 transporter permease C-terminal" evidence="8">
    <location>
        <begin position="696"/>
        <end position="813"/>
    </location>
</feature>
<feature type="domain" description="ABC3 transporter permease C-terminal" evidence="8">
    <location>
        <begin position="251"/>
        <end position="368"/>
    </location>
</feature>
<feature type="transmembrane region" description="Helical" evidence="7">
    <location>
        <begin position="297"/>
        <end position="320"/>
    </location>
</feature>
<keyword evidence="10" id="KW-1185">Reference proteome</keyword>
<evidence type="ECO:0000313" key="10">
    <source>
        <dbReference type="Proteomes" id="UP001501509"/>
    </source>
</evidence>
<dbReference type="PANTHER" id="PTHR30572:SF4">
    <property type="entry name" value="ABC TRANSPORTER PERMEASE YTRF"/>
    <property type="match status" value="1"/>
</dbReference>
<keyword evidence="5 7" id="KW-0472">Membrane</keyword>
<feature type="transmembrane region" description="Helical" evidence="7">
    <location>
        <begin position="737"/>
        <end position="764"/>
    </location>
</feature>
<evidence type="ECO:0000256" key="4">
    <source>
        <dbReference type="ARBA" id="ARBA00022989"/>
    </source>
</evidence>
<feature type="transmembrane region" description="Helical" evidence="7">
    <location>
        <begin position="418"/>
        <end position="441"/>
    </location>
</feature>
<feature type="transmembrane region" description="Helical" evidence="7">
    <location>
        <begin position="388"/>
        <end position="406"/>
    </location>
</feature>
<evidence type="ECO:0000256" key="6">
    <source>
        <dbReference type="ARBA" id="ARBA00038076"/>
    </source>
</evidence>
<feature type="transmembrane region" description="Helical" evidence="7">
    <location>
        <begin position="474"/>
        <end position="494"/>
    </location>
</feature>
<evidence type="ECO:0000256" key="7">
    <source>
        <dbReference type="SAM" id="Phobius"/>
    </source>
</evidence>
<dbReference type="InterPro" id="IPR050250">
    <property type="entry name" value="Macrolide_Exporter_MacB"/>
</dbReference>
<comment type="caution">
    <text evidence="9">The sequence shown here is derived from an EMBL/GenBank/DDBJ whole genome shotgun (WGS) entry which is preliminary data.</text>
</comment>
<organism evidence="9 10">
    <name type="scientific">Actinomadura fulvescens</name>
    <dbReference type="NCBI Taxonomy" id="46160"/>
    <lineage>
        <taxon>Bacteria</taxon>
        <taxon>Bacillati</taxon>
        <taxon>Actinomycetota</taxon>
        <taxon>Actinomycetes</taxon>
        <taxon>Streptosporangiales</taxon>
        <taxon>Thermomonosporaceae</taxon>
        <taxon>Actinomadura</taxon>
    </lineage>
</organism>
<proteinExistence type="inferred from homology"/>
<comment type="subcellular location">
    <subcellularLocation>
        <location evidence="1">Cell membrane</location>
        <topology evidence="1">Multi-pass membrane protein</topology>
    </subcellularLocation>
</comment>
<reference evidence="9 10" key="1">
    <citation type="journal article" date="2019" name="Int. J. Syst. Evol. Microbiol.">
        <title>The Global Catalogue of Microorganisms (GCM) 10K type strain sequencing project: providing services to taxonomists for standard genome sequencing and annotation.</title>
        <authorList>
            <consortium name="The Broad Institute Genomics Platform"/>
            <consortium name="The Broad Institute Genome Sequencing Center for Infectious Disease"/>
            <person name="Wu L."/>
            <person name="Ma J."/>
        </authorList>
    </citation>
    <scope>NUCLEOTIDE SEQUENCE [LARGE SCALE GENOMIC DNA]</scope>
    <source>
        <strain evidence="9 10">JCM 6833</strain>
    </source>
</reference>
<feature type="transmembrane region" description="Helical" evidence="7">
    <location>
        <begin position="244"/>
        <end position="270"/>
    </location>
</feature>
<dbReference type="Pfam" id="PF02687">
    <property type="entry name" value="FtsX"/>
    <property type="match status" value="2"/>
</dbReference>
<comment type="similarity">
    <text evidence="6">Belongs to the ABC-4 integral membrane protein family.</text>
</comment>
<evidence type="ECO:0000256" key="1">
    <source>
        <dbReference type="ARBA" id="ARBA00004651"/>
    </source>
</evidence>
<accession>A0ABN3QG45</accession>
<protein>
    <submittedName>
        <fullName evidence="9">ABC transporter permease</fullName>
    </submittedName>
</protein>
<feature type="transmembrane region" description="Helical" evidence="7">
    <location>
        <begin position="692"/>
        <end position="716"/>
    </location>
</feature>
<evidence type="ECO:0000259" key="8">
    <source>
        <dbReference type="Pfam" id="PF02687"/>
    </source>
</evidence>
<keyword evidence="3 7" id="KW-0812">Transmembrane</keyword>
<evidence type="ECO:0000313" key="9">
    <source>
        <dbReference type="EMBL" id="GAA2625002.1"/>
    </source>
</evidence>
<feature type="transmembrane region" description="Helical" evidence="7">
    <location>
        <begin position="784"/>
        <end position="804"/>
    </location>
</feature>
<dbReference type="PANTHER" id="PTHR30572">
    <property type="entry name" value="MEMBRANE COMPONENT OF TRANSPORTER-RELATED"/>
    <property type="match status" value="1"/>
</dbReference>
<name>A0ABN3QG45_9ACTN</name>
<gene>
    <name evidence="9" type="ORF">GCM10010411_71970</name>
</gene>